<protein>
    <submittedName>
        <fullName evidence="1">Uncharacterized protein</fullName>
    </submittedName>
</protein>
<accession>A0A392PQN7</accession>
<sequence length="25" mass="2683">LKSSLLLHIDGTSPVAEDIGRQADF</sequence>
<feature type="non-terminal residue" evidence="1">
    <location>
        <position position="1"/>
    </location>
</feature>
<evidence type="ECO:0000313" key="1">
    <source>
        <dbReference type="EMBL" id="MCI13760.1"/>
    </source>
</evidence>
<proteinExistence type="predicted"/>
<reference evidence="1 2" key="1">
    <citation type="journal article" date="2018" name="Front. Plant Sci.">
        <title>Red Clover (Trifolium pratense) and Zigzag Clover (T. medium) - A Picture of Genomic Similarities and Differences.</title>
        <authorList>
            <person name="Dluhosova J."/>
            <person name="Istvanek J."/>
            <person name="Nedelnik J."/>
            <person name="Repkova J."/>
        </authorList>
    </citation>
    <scope>NUCLEOTIDE SEQUENCE [LARGE SCALE GENOMIC DNA]</scope>
    <source>
        <strain evidence="2">cv. 10/8</strain>
        <tissue evidence="1">Leaf</tissue>
    </source>
</reference>
<keyword evidence="2" id="KW-1185">Reference proteome</keyword>
<dbReference type="AlphaFoldDB" id="A0A392PQN7"/>
<comment type="caution">
    <text evidence="1">The sequence shown here is derived from an EMBL/GenBank/DDBJ whole genome shotgun (WGS) entry which is preliminary data.</text>
</comment>
<organism evidence="1 2">
    <name type="scientific">Trifolium medium</name>
    <dbReference type="NCBI Taxonomy" id="97028"/>
    <lineage>
        <taxon>Eukaryota</taxon>
        <taxon>Viridiplantae</taxon>
        <taxon>Streptophyta</taxon>
        <taxon>Embryophyta</taxon>
        <taxon>Tracheophyta</taxon>
        <taxon>Spermatophyta</taxon>
        <taxon>Magnoliopsida</taxon>
        <taxon>eudicotyledons</taxon>
        <taxon>Gunneridae</taxon>
        <taxon>Pentapetalae</taxon>
        <taxon>rosids</taxon>
        <taxon>fabids</taxon>
        <taxon>Fabales</taxon>
        <taxon>Fabaceae</taxon>
        <taxon>Papilionoideae</taxon>
        <taxon>50 kb inversion clade</taxon>
        <taxon>NPAAA clade</taxon>
        <taxon>Hologalegina</taxon>
        <taxon>IRL clade</taxon>
        <taxon>Trifolieae</taxon>
        <taxon>Trifolium</taxon>
    </lineage>
</organism>
<dbReference type="EMBL" id="LXQA010089491">
    <property type="protein sequence ID" value="MCI13760.1"/>
    <property type="molecule type" value="Genomic_DNA"/>
</dbReference>
<name>A0A392PQN7_9FABA</name>
<evidence type="ECO:0000313" key="2">
    <source>
        <dbReference type="Proteomes" id="UP000265520"/>
    </source>
</evidence>
<dbReference type="Proteomes" id="UP000265520">
    <property type="component" value="Unassembled WGS sequence"/>
</dbReference>